<evidence type="ECO:0000256" key="1">
    <source>
        <dbReference type="SAM" id="MobiDB-lite"/>
    </source>
</evidence>
<evidence type="ECO:0000313" key="3">
    <source>
        <dbReference type="Proteomes" id="UP000065807"/>
    </source>
</evidence>
<sequence>MRLPRPLDQPPADPPRACRPGHLCHGRLRLRDRGSVAGRALLGRKRGTSTNPPPAPASVPITPREQPTAARTAATHETGGHSSLERAGSTGSSSEAPIEVPYWVSYGNHYFYRANLSTSPNGFVSPSCAPHLPPAPSVATGV</sequence>
<feature type="region of interest" description="Disordered" evidence="1">
    <location>
        <begin position="1"/>
        <end position="95"/>
    </location>
</feature>
<dbReference type="AlphaFoldDB" id="A0A0K2SQ34"/>
<name>A0A0K2SQ34_LIMPI</name>
<keyword evidence="3" id="KW-1185">Reference proteome</keyword>
<organism evidence="2 3">
    <name type="scientific">Limnochorda pilosa</name>
    <dbReference type="NCBI Taxonomy" id="1555112"/>
    <lineage>
        <taxon>Bacteria</taxon>
        <taxon>Bacillati</taxon>
        <taxon>Bacillota</taxon>
        <taxon>Limnochordia</taxon>
        <taxon>Limnochordales</taxon>
        <taxon>Limnochordaceae</taxon>
        <taxon>Limnochorda</taxon>
    </lineage>
</organism>
<reference evidence="3" key="1">
    <citation type="submission" date="2015-07" db="EMBL/GenBank/DDBJ databases">
        <title>Complete genome sequence and phylogenetic analysis of Limnochorda pilosa.</title>
        <authorList>
            <person name="Watanabe M."/>
            <person name="Kojima H."/>
            <person name="Fukui M."/>
        </authorList>
    </citation>
    <scope>NUCLEOTIDE SEQUENCE [LARGE SCALE GENOMIC DNA]</scope>
    <source>
        <strain evidence="3">HC45</strain>
    </source>
</reference>
<protein>
    <submittedName>
        <fullName evidence="2">Uncharacterized protein</fullName>
    </submittedName>
</protein>
<proteinExistence type="predicted"/>
<dbReference type="EMBL" id="AP014924">
    <property type="protein sequence ID" value="BAS29230.1"/>
    <property type="molecule type" value="Genomic_DNA"/>
</dbReference>
<dbReference type="STRING" id="1555112.LIP_3418"/>
<accession>A0A0K2SQ34</accession>
<dbReference type="KEGG" id="lpil:LIP_3418"/>
<evidence type="ECO:0000313" key="2">
    <source>
        <dbReference type="EMBL" id="BAS29230.1"/>
    </source>
</evidence>
<reference evidence="3" key="2">
    <citation type="journal article" date="2016" name="Int. J. Syst. Evol. Microbiol.">
        <title>Complete genome sequence and cell structure of Limnochorda pilosa, a Gram-negative spore-former within the phylum Firmicutes.</title>
        <authorList>
            <person name="Watanabe M."/>
            <person name="Kojima H."/>
            <person name="Fukui M."/>
        </authorList>
    </citation>
    <scope>NUCLEOTIDE SEQUENCE [LARGE SCALE GENOMIC DNA]</scope>
    <source>
        <strain evidence="3">HC45</strain>
    </source>
</reference>
<gene>
    <name evidence="2" type="ORF">LIP_3418</name>
</gene>
<dbReference type="Proteomes" id="UP000065807">
    <property type="component" value="Chromosome"/>
</dbReference>